<dbReference type="AlphaFoldDB" id="A0A6A6ZU63"/>
<proteinExistence type="inferred from homology"/>
<evidence type="ECO:0000256" key="5">
    <source>
        <dbReference type="ARBA" id="ARBA00022525"/>
    </source>
</evidence>
<evidence type="ECO:0000256" key="8">
    <source>
        <dbReference type="ARBA" id="ARBA00022801"/>
    </source>
</evidence>
<dbReference type="InterPro" id="IPR000834">
    <property type="entry name" value="Peptidase_M14"/>
</dbReference>
<evidence type="ECO:0000256" key="10">
    <source>
        <dbReference type="ARBA" id="ARBA00023180"/>
    </source>
</evidence>
<dbReference type="EMBL" id="MU006229">
    <property type="protein sequence ID" value="KAF2824600.1"/>
    <property type="molecule type" value="Genomic_DNA"/>
</dbReference>
<keyword evidence="16" id="KW-1185">Reference proteome</keyword>
<dbReference type="GO" id="GO:0008270">
    <property type="term" value="F:zinc ion binding"/>
    <property type="evidence" value="ECO:0007669"/>
    <property type="project" value="InterPro"/>
</dbReference>
<dbReference type="Gene3D" id="3.40.630.10">
    <property type="entry name" value="Zn peptidases"/>
    <property type="match status" value="1"/>
</dbReference>
<keyword evidence="7" id="KW-0732">Signal</keyword>
<reference evidence="15" key="1">
    <citation type="journal article" date="2020" name="Stud. Mycol.">
        <title>101 Dothideomycetes genomes: a test case for predicting lifestyles and emergence of pathogens.</title>
        <authorList>
            <person name="Haridas S."/>
            <person name="Albert R."/>
            <person name="Binder M."/>
            <person name="Bloem J."/>
            <person name="Labutti K."/>
            <person name="Salamov A."/>
            <person name="Andreopoulos B."/>
            <person name="Baker S."/>
            <person name="Barry K."/>
            <person name="Bills G."/>
            <person name="Bluhm B."/>
            <person name="Cannon C."/>
            <person name="Castanera R."/>
            <person name="Culley D."/>
            <person name="Daum C."/>
            <person name="Ezra D."/>
            <person name="Gonzalez J."/>
            <person name="Henrissat B."/>
            <person name="Kuo A."/>
            <person name="Liang C."/>
            <person name="Lipzen A."/>
            <person name="Lutzoni F."/>
            <person name="Magnuson J."/>
            <person name="Mondo S."/>
            <person name="Nolan M."/>
            <person name="Ohm R."/>
            <person name="Pangilinan J."/>
            <person name="Park H.-J."/>
            <person name="Ramirez L."/>
            <person name="Alfaro M."/>
            <person name="Sun H."/>
            <person name="Tritt A."/>
            <person name="Yoshinaga Y."/>
            <person name="Zwiers L.-H."/>
            <person name="Turgeon B."/>
            <person name="Goodwin S."/>
            <person name="Spatafora J."/>
            <person name="Crous P."/>
            <person name="Grigoriev I."/>
        </authorList>
    </citation>
    <scope>NUCLEOTIDE SEQUENCE</scope>
    <source>
        <strain evidence="15">CBS 113818</strain>
    </source>
</reference>
<evidence type="ECO:0000313" key="15">
    <source>
        <dbReference type="EMBL" id="KAF2824600.1"/>
    </source>
</evidence>
<comment type="subcellular location">
    <subcellularLocation>
        <location evidence="3">Secreted</location>
    </subcellularLocation>
</comment>
<keyword evidence="10" id="KW-0325">Glycoprotein</keyword>
<accession>A0A6A6ZU63</accession>
<dbReference type="SUPFAM" id="SSF53187">
    <property type="entry name" value="Zn-dependent exopeptidases"/>
    <property type="match status" value="1"/>
</dbReference>
<organism evidence="15 16">
    <name type="scientific">Ophiobolus disseminans</name>
    <dbReference type="NCBI Taxonomy" id="1469910"/>
    <lineage>
        <taxon>Eukaryota</taxon>
        <taxon>Fungi</taxon>
        <taxon>Dikarya</taxon>
        <taxon>Ascomycota</taxon>
        <taxon>Pezizomycotina</taxon>
        <taxon>Dothideomycetes</taxon>
        <taxon>Pleosporomycetidae</taxon>
        <taxon>Pleosporales</taxon>
        <taxon>Pleosporineae</taxon>
        <taxon>Phaeosphaeriaceae</taxon>
        <taxon>Ophiobolus</taxon>
    </lineage>
</organism>
<dbReference type="PROSITE" id="PS52035">
    <property type="entry name" value="PEPTIDASE_M14"/>
    <property type="match status" value="1"/>
</dbReference>
<sequence length="424" mass="46980">MLIPPESYVRSLADRNSWIKYHDDLVSEDGRAIPYVTLSNSKSSNKKLRIWIQGGQHGDEPAGDQGVLALLGKFANNTSWTTSFLSRIDLTILPRYNVDGVEYFQRQLASNYDPNRDHASNFDPHIYVDAHECTGVSPVVQRYIRAQDLLVSANKNPNINPAIRALNEEFVSDIFAAAEEKGLRVGPYFTTSVANDTITIQEPDWHAQANHKGAGNYQSLTFLVEMRGIRLARQHFQRRVASQVLTLETITNKTIAEFDTVYSTIETSRRAFIESKDAIVVLDEYGITHKSIEFLDKDTGALVNVTVRSQNSDPSTILLTRARPRAYIFSPALASVASRLRVFGVNVTQLPTAFSGDVEALTVETVVLAKTKFEGIAGTTVTTRTARRQSNAGYAFVLLEPEGVANLVGYNIVSVEGGMSTRFL</sequence>
<dbReference type="PANTHER" id="PTHR11705:SF83">
    <property type="entry name" value="INACTIVE METALLOCARBOXYPEPTIDASE ECM14"/>
    <property type="match status" value="1"/>
</dbReference>
<dbReference type="GO" id="GO:0005576">
    <property type="term" value="C:extracellular region"/>
    <property type="evidence" value="ECO:0007669"/>
    <property type="project" value="UniProtKB-SubCell"/>
</dbReference>
<protein>
    <recommendedName>
        <fullName evidence="12">Carboxypeptidase M14B</fullName>
    </recommendedName>
    <alternativeName>
        <fullName evidence="11">Carboxypeptidase MCPB</fullName>
    </alternativeName>
</protein>
<evidence type="ECO:0000256" key="7">
    <source>
        <dbReference type="ARBA" id="ARBA00022729"/>
    </source>
</evidence>
<evidence type="ECO:0000256" key="2">
    <source>
        <dbReference type="ARBA" id="ARBA00003091"/>
    </source>
</evidence>
<evidence type="ECO:0000256" key="6">
    <source>
        <dbReference type="ARBA" id="ARBA00022670"/>
    </source>
</evidence>
<evidence type="ECO:0000256" key="1">
    <source>
        <dbReference type="ARBA" id="ARBA00001947"/>
    </source>
</evidence>
<feature type="domain" description="Peptidase M14" evidence="14">
    <location>
        <begin position="1"/>
        <end position="254"/>
    </location>
</feature>
<name>A0A6A6ZU63_9PLEO</name>
<evidence type="ECO:0000256" key="13">
    <source>
        <dbReference type="PROSITE-ProRule" id="PRU01379"/>
    </source>
</evidence>
<dbReference type="GO" id="GO:0004181">
    <property type="term" value="F:metallocarboxypeptidase activity"/>
    <property type="evidence" value="ECO:0007669"/>
    <property type="project" value="InterPro"/>
</dbReference>
<evidence type="ECO:0000256" key="11">
    <source>
        <dbReference type="ARBA" id="ARBA00041263"/>
    </source>
</evidence>
<feature type="active site" description="Proton donor/acceptor" evidence="13">
    <location>
        <position position="225"/>
    </location>
</feature>
<keyword evidence="6" id="KW-0645">Protease</keyword>
<evidence type="ECO:0000313" key="16">
    <source>
        <dbReference type="Proteomes" id="UP000799424"/>
    </source>
</evidence>
<comment type="function">
    <text evidence="2">Extracellular metalloprotease that contributes to pathogenicity.</text>
</comment>
<evidence type="ECO:0000256" key="9">
    <source>
        <dbReference type="ARBA" id="ARBA00023026"/>
    </source>
</evidence>
<evidence type="ECO:0000256" key="12">
    <source>
        <dbReference type="ARBA" id="ARBA00042017"/>
    </source>
</evidence>
<keyword evidence="9" id="KW-0843">Virulence</keyword>
<dbReference type="OrthoDB" id="3626597at2759"/>
<dbReference type="Proteomes" id="UP000799424">
    <property type="component" value="Unassembled WGS sequence"/>
</dbReference>
<dbReference type="GO" id="GO:0006508">
    <property type="term" value="P:proteolysis"/>
    <property type="evidence" value="ECO:0007669"/>
    <property type="project" value="UniProtKB-KW"/>
</dbReference>
<dbReference type="Pfam" id="PF00246">
    <property type="entry name" value="Peptidase_M14"/>
    <property type="match status" value="1"/>
</dbReference>
<dbReference type="PANTHER" id="PTHR11705">
    <property type="entry name" value="PROTEASE FAMILY M14 CARBOXYPEPTIDASE A,B"/>
    <property type="match status" value="1"/>
</dbReference>
<gene>
    <name evidence="15" type="ORF">CC86DRAFT_446798</name>
</gene>
<evidence type="ECO:0000256" key="3">
    <source>
        <dbReference type="ARBA" id="ARBA00004613"/>
    </source>
</evidence>
<keyword evidence="5" id="KW-0964">Secreted</keyword>
<evidence type="ECO:0000256" key="4">
    <source>
        <dbReference type="ARBA" id="ARBA00005988"/>
    </source>
</evidence>
<keyword evidence="8" id="KW-0378">Hydrolase</keyword>
<comment type="similarity">
    <text evidence="4 13">Belongs to the peptidase M14 family.</text>
</comment>
<evidence type="ECO:0000259" key="14">
    <source>
        <dbReference type="PROSITE" id="PS52035"/>
    </source>
</evidence>
<comment type="cofactor">
    <cofactor evidence="1">
        <name>Zn(2+)</name>
        <dbReference type="ChEBI" id="CHEBI:29105"/>
    </cofactor>
</comment>